<reference evidence="1 2" key="1">
    <citation type="journal article" date="2020" name="Genome Biol. Evol.">
        <title>A new high-quality draft genome assembly of the Chinese cordyceps Ophiocordyceps sinensis.</title>
        <authorList>
            <person name="Shu R."/>
            <person name="Zhang J."/>
            <person name="Meng Q."/>
            <person name="Zhang H."/>
            <person name="Zhou G."/>
            <person name="Li M."/>
            <person name="Wu P."/>
            <person name="Zhao Y."/>
            <person name="Chen C."/>
            <person name="Qin Q."/>
        </authorList>
    </citation>
    <scope>NUCLEOTIDE SEQUENCE [LARGE SCALE GENOMIC DNA]</scope>
    <source>
        <strain evidence="1 2">IOZ07</strain>
    </source>
</reference>
<proteinExistence type="predicted"/>
<organism evidence="1 2">
    <name type="scientific">Ophiocordyceps sinensis</name>
    <dbReference type="NCBI Taxonomy" id="72228"/>
    <lineage>
        <taxon>Eukaryota</taxon>
        <taxon>Fungi</taxon>
        <taxon>Dikarya</taxon>
        <taxon>Ascomycota</taxon>
        <taxon>Pezizomycotina</taxon>
        <taxon>Sordariomycetes</taxon>
        <taxon>Hypocreomycetidae</taxon>
        <taxon>Hypocreales</taxon>
        <taxon>Ophiocordycipitaceae</taxon>
        <taxon>Ophiocordyceps</taxon>
    </lineage>
</organism>
<gene>
    <name evidence="1" type="ORF">G6O67_007806</name>
</gene>
<accession>A0A8H4LUP9</accession>
<evidence type="ECO:0000313" key="1">
    <source>
        <dbReference type="EMBL" id="KAF4505905.1"/>
    </source>
</evidence>
<dbReference type="AlphaFoldDB" id="A0A8H4LUP9"/>
<name>A0A8H4LUP9_9HYPO</name>
<dbReference type="OrthoDB" id="25896at2759"/>
<dbReference type="GO" id="GO:0005525">
    <property type="term" value="F:GTP binding"/>
    <property type="evidence" value="ECO:0007669"/>
    <property type="project" value="InterPro"/>
</dbReference>
<dbReference type="Pfam" id="PF00071">
    <property type="entry name" value="Ras"/>
    <property type="match status" value="1"/>
</dbReference>
<keyword evidence="2" id="KW-1185">Reference proteome</keyword>
<dbReference type="SUPFAM" id="SSF52540">
    <property type="entry name" value="P-loop containing nucleoside triphosphate hydrolases"/>
    <property type="match status" value="1"/>
</dbReference>
<dbReference type="InterPro" id="IPR027417">
    <property type="entry name" value="P-loop_NTPase"/>
</dbReference>
<dbReference type="InterPro" id="IPR001806">
    <property type="entry name" value="Small_GTPase"/>
</dbReference>
<dbReference type="GO" id="GO:0003924">
    <property type="term" value="F:GTPase activity"/>
    <property type="evidence" value="ECO:0007669"/>
    <property type="project" value="InterPro"/>
</dbReference>
<sequence length="115" mass="12499">MPWDAVFLCFDLGNKISLLTIVQWIQGFDPLVHILGMKRDLRRDCFRGLNCPGPLCHSCCVSASDAIANARSIRADNYVEVSAKTGENIDELLAGASIEATRRVLARRAVGGGPL</sequence>
<dbReference type="Proteomes" id="UP000557566">
    <property type="component" value="Unassembled WGS sequence"/>
</dbReference>
<dbReference type="Gene3D" id="3.40.50.300">
    <property type="entry name" value="P-loop containing nucleotide triphosphate hydrolases"/>
    <property type="match status" value="1"/>
</dbReference>
<dbReference type="EMBL" id="JAAVMX010000008">
    <property type="protein sequence ID" value="KAF4505905.1"/>
    <property type="molecule type" value="Genomic_DNA"/>
</dbReference>
<comment type="caution">
    <text evidence="1">The sequence shown here is derived from an EMBL/GenBank/DDBJ whole genome shotgun (WGS) entry which is preliminary data.</text>
</comment>
<protein>
    <submittedName>
        <fullName evidence="1">Uncharacterized protein</fullName>
    </submittedName>
</protein>
<evidence type="ECO:0000313" key="2">
    <source>
        <dbReference type="Proteomes" id="UP000557566"/>
    </source>
</evidence>